<dbReference type="Gene3D" id="3.30.1330.30">
    <property type="match status" value="1"/>
</dbReference>
<dbReference type="GO" id="GO:0035368">
    <property type="term" value="F:selenocysteine insertion sequence binding"/>
    <property type="evidence" value="ECO:0007669"/>
    <property type="project" value="InterPro"/>
</dbReference>
<evidence type="ECO:0000313" key="5">
    <source>
        <dbReference type="Proteomes" id="UP001162031"/>
    </source>
</evidence>
<dbReference type="Pfam" id="PF01248">
    <property type="entry name" value="Ribosomal_L7Ae"/>
    <property type="match status" value="1"/>
</dbReference>
<dbReference type="InterPro" id="IPR029064">
    <property type="entry name" value="Ribosomal_eL30-like_sf"/>
</dbReference>
<dbReference type="InterPro" id="IPR004038">
    <property type="entry name" value="Ribosomal_eL8/eL30/eS12/Gad45"/>
</dbReference>
<name>A0AAV0TQB0_HYABA</name>
<proteinExistence type="predicted"/>
<dbReference type="AlphaFoldDB" id="A0AAV0TQB0"/>
<dbReference type="GO" id="GO:0043021">
    <property type="term" value="F:ribonucleoprotein complex binding"/>
    <property type="evidence" value="ECO:0007669"/>
    <property type="project" value="TreeGrafter"/>
</dbReference>
<feature type="domain" description="RRM" evidence="3">
    <location>
        <begin position="94"/>
        <end position="184"/>
    </location>
</feature>
<organism evidence="4 5">
    <name type="scientific">Hyaloperonospora brassicae</name>
    <name type="common">Brassica downy mildew</name>
    <name type="synonym">Peronospora brassicae</name>
    <dbReference type="NCBI Taxonomy" id="162125"/>
    <lineage>
        <taxon>Eukaryota</taxon>
        <taxon>Sar</taxon>
        <taxon>Stramenopiles</taxon>
        <taxon>Oomycota</taxon>
        <taxon>Peronosporomycetes</taxon>
        <taxon>Peronosporales</taxon>
        <taxon>Peronosporaceae</taxon>
        <taxon>Hyaloperonospora</taxon>
    </lineage>
</organism>
<dbReference type="PANTHER" id="PTHR13284">
    <property type="entry name" value="GH01354P"/>
    <property type="match status" value="1"/>
</dbReference>
<keyword evidence="1" id="KW-0694">RNA-binding</keyword>
<accession>A0AAV0TQB0</accession>
<dbReference type="PANTHER" id="PTHR13284:SF4">
    <property type="entry name" value="C2H2-TYPE DOMAIN-CONTAINING PROTEIN"/>
    <property type="match status" value="1"/>
</dbReference>
<dbReference type="Gene3D" id="3.30.70.330">
    <property type="match status" value="1"/>
</dbReference>
<comment type="caution">
    <text evidence="4">The sequence shown here is derived from an EMBL/GenBank/DDBJ whole genome shotgun (WGS) entry which is preliminary data.</text>
</comment>
<evidence type="ECO:0000256" key="2">
    <source>
        <dbReference type="SAM" id="MobiDB-lite"/>
    </source>
</evidence>
<gene>
    <name evidence="4" type="ORF">HBR001_LOCUS3483</name>
</gene>
<feature type="region of interest" description="Disordered" evidence="2">
    <location>
        <begin position="20"/>
        <end position="91"/>
    </location>
</feature>
<evidence type="ECO:0000259" key="3">
    <source>
        <dbReference type="PROSITE" id="PS50102"/>
    </source>
</evidence>
<dbReference type="SUPFAM" id="SSF55315">
    <property type="entry name" value="L30e-like"/>
    <property type="match status" value="1"/>
</dbReference>
<sequence>MRTSATTSARTLETYLQTAIETSEEVAPASQQQKASRRCEKEKDPQREPKLSALSSAMHAEPLVQSLTLQKPKRRRRKSRLSNSIRQRHGRGKVSFRVSGLLTADQVDDEDEVEELQTEMCEDFSRFGRLQSVDIVRAPNVQRPLSIGDVVVTFEEEQHAAAAFGSYDGNVFGGQIVTCSWEKQRTSDKKNTDSAFALSSGHLTSEEVHDVDEAVNVNDDVVATFSQLGTEETMQSSEAIANATAAFSDADEQVRNGGHSWTADCRLQHSECAGDGVEAPIVQPAESLELVELVSRLLKRLAALQERAHKQHPRHSRRSRRLVLGMHEVRRGLLCSKVRLLVMAADQDESDVLDEKRAELVSIAAKQGVPTLMPMNRRKLGRVLQKSVRVSCVGVYSIEGANDLFLQVVQRFAQ</sequence>
<dbReference type="InterPro" id="IPR035979">
    <property type="entry name" value="RBD_domain_sf"/>
</dbReference>
<reference evidence="4" key="1">
    <citation type="submission" date="2022-12" db="EMBL/GenBank/DDBJ databases">
        <authorList>
            <person name="Webb A."/>
        </authorList>
    </citation>
    <scope>NUCLEOTIDE SEQUENCE</scope>
    <source>
        <strain evidence="4">Hp1</strain>
    </source>
</reference>
<dbReference type="PROSITE" id="PS50102">
    <property type="entry name" value="RRM"/>
    <property type="match status" value="1"/>
</dbReference>
<feature type="compositionally biased region" description="Basic residues" evidence="2">
    <location>
        <begin position="71"/>
        <end position="91"/>
    </location>
</feature>
<dbReference type="InterPro" id="IPR000504">
    <property type="entry name" value="RRM_dom"/>
</dbReference>
<dbReference type="SUPFAM" id="SSF54928">
    <property type="entry name" value="RNA-binding domain, RBD"/>
    <property type="match status" value="1"/>
</dbReference>
<feature type="compositionally biased region" description="Basic and acidic residues" evidence="2">
    <location>
        <begin position="37"/>
        <end position="50"/>
    </location>
</feature>
<dbReference type="GO" id="GO:0003730">
    <property type="term" value="F:mRNA 3'-UTR binding"/>
    <property type="evidence" value="ECO:0007669"/>
    <property type="project" value="TreeGrafter"/>
</dbReference>
<dbReference type="EMBL" id="CANTFL010000570">
    <property type="protein sequence ID" value="CAI5724944.1"/>
    <property type="molecule type" value="Genomic_DNA"/>
</dbReference>
<dbReference type="GO" id="GO:1990904">
    <property type="term" value="C:ribonucleoprotein complex"/>
    <property type="evidence" value="ECO:0007669"/>
    <property type="project" value="TreeGrafter"/>
</dbReference>
<dbReference type="InterPro" id="IPR040051">
    <property type="entry name" value="SECISBP2"/>
</dbReference>
<dbReference type="Proteomes" id="UP001162031">
    <property type="component" value="Unassembled WGS sequence"/>
</dbReference>
<protein>
    <recommendedName>
        <fullName evidence="3">RRM domain-containing protein</fullName>
    </recommendedName>
</protein>
<dbReference type="InterPro" id="IPR012677">
    <property type="entry name" value="Nucleotide-bd_a/b_plait_sf"/>
</dbReference>
<evidence type="ECO:0000256" key="1">
    <source>
        <dbReference type="PROSITE-ProRule" id="PRU00176"/>
    </source>
</evidence>
<dbReference type="GO" id="GO:0005739">
    <property type="term" value="C:mitochondrion"/>
    <property type="evidence" value="ECO:0007669"/>
    <property type="project" value="TreeGrafter"/>
</dbReference>
<evidence type="ECO:0000313" key="4">
    <source>
        <dbReference type="EMBL" id="CAI5724944.1"/>
    </source>
</evidence>
<keyword evidence="5" id="KW-1185">Reference proteome</keyword>